<evidence type="ECO:0000313" key="3">
    <source>
        <dbReference type="Proteomes" id="UP000807159"/>
    </source>
</evidence>
<comment type="caution">
    <text evidence="2">The sequence shown here is derived from an EMBL/GenBank/DDBJ whole genome shotgun (WGS) entry which is preliminary data.</text>
</comment>
<gene>
    <name evidence="2" type="ORF">H0E87_025268</name>
</gene>
<name>A0A8T2XB25_POPDE</name>
<dbReference type="InterPro" id="IPR025558">
    <property type="entry name" value="DUF4283"/>
</dbReference>
<evidence type="ECO:0000313" key="2">
    <source>
        <dbReference type="EMBL" id="KAH8489982.1"/>
    </source>
</evidence>
<keyword evidence="3" id="KW-1185">Reference proteome</keyword>
<dbReference type="Pfam" id="PF14111">
    <property type="entry name" value="DUF4283"/>
    <property type="match status" value="1"/>
</dbReference>
<dbReference type="Proteomes" id="UP000807159">
    <property type="component" value="Chromosome 14"/>
</dbReference>
<sequence length="245" mass="26427">MANNKKKAGSHKSKLKQQFLADLYEHTVLALEAPSQSPTVHATVPSNSNSNPCPPVPSTSYGFLPQIPVDPSLDYAGGSKFFTSSVFEAPSVPVASPIGAQSVSVASPACTFLDLVASPVRALSTPVAPAEENVPLAATISETPNPSKPPPNAWRNLFALNRNINSCPKLLHYSVFTETRGCNLIDDNLDTKYGLWKLSLVGYIDVRSPGFKALQNLIVNSWHCEASLTIHAPGWLIFQFANEER</sequence>
<proteinExistence type="predicted"/>
<evidence type="ECO:0000259" key="1">
    <source>
        <dbReference type="Pfam" id="PF14111"/>
    </source>
</evidence>
<accession>A0A8T2XB25</accession>
<dbReference type="EMBL" id="JACEGQ020000014">
    <property type="protein sequence ID" value="KAH8489982.1"/>
    <property type="molecule type" value="Genomic_DNA"/>
</dbReference>
<dbReference type="AlphaFoldDB" id="A0A8T2XB25"/>
<feature type="domain" description="DUF4283" evidence="1">
    <location>
        <begin position="194"/>
        <end position="244"/>
    </location>
</feature>
<organism evidence="2 3">
    <name type="scientific">Populus deltoides</name>
    <name type="common">Eastern poplar</name>
    <name type="synonym">Eastern cottonwood</name>
    <dbReference type="NCBI Taxonomy" id="3696"/>
    <lineage>
        <taxon>Eukaryota</taxon>
        <taxon>Viridiplantae</taxon>
        <taxon>Streptophyta</taxon>
        <taxon>Embryophyta</taxon>
        <taxon>Tracheophyta</taxon>
        <taxon>Spermatophyta</taxon>
        <taxon>Magnoliopsida</taxon>
        <taxon>eudicotyledons</taxon>
        <taxon>Gunneridae</taxon>
        <taxon>Pentapetalae</taxon>
        <taxon>rosids</taxon>
        <taxon>fabids</taxon>
        <taxon>Malpighiales</taxon>
        <taxon>Salicaceae</taxon>
        <taxon>Saliceae</taxon>
        <taxon>Populus</taxon>
    </lineage>
</organism>
<protein>
    <recommendedName>
        <fullName evidence="1">DUF4283 domain-containing protein</fullName>
    </recommendedName>
</protein>
<reference evidence="2" key="1">
    <citation type="journal article" date="2021" name="J. Hered.">
        <title>Genome Assembly of Salicaceae Populus deltoides (Eastern Cottonwood) I-69 Based on Nanopore Sequencing and Hi-C Technologies.</title>
        <authorList>
            <person name="Bai S."/>
            <person name="Wu H."/>
            <person name="Zhang J."/>
            <person name="Pan Z."/>
            <person name="Zhao W."/>
            <person name="Li Z."/>
            <person name="Tong C."/>
        </authorList>
    </citation>
    <scope>NUCLEOTIDE SEQUENCE</scope>
    <source>
        <tissue evidence="2">Leaf</tissue>
    </source>
</reference>